<dbReference type="InterPro" id="IPR052205">
    <property type="entry name" value="FliO/MopB"/>
</dbReference>
<evidence type="ECO:0000256" key="6">
    <source>
        <dbReference type="ARBA" id="ARBA00023136"/>
    </source>
</evidence>
<evidence type="ECO:0000256" key="9">
    <source>
        <dbReference type="SAM" id="Phobius"/>
    </source>
</evidence>
<dbReference type="KEGG" id="elio:KO353_04005"/>
<dbReference type="GO" id="GO:0009425">
    <property type="term" value="C:bacterial-type flagellum basal body"/>
    <property type="evidence" value="ECO:0007669"/>
    <property type="project" value="UniProtKB-SubCell"/>
</dbReference>
<evidence type="ECO:0000256" key="3">
    <source>
        <dbReference type="ARBA" id="ARBA00022475"/>
    </source>
</evidence>
<evidence type="ECO:0000256" key="2">
    <source>
        <dbReference type="ARBA" id="ARBA00004236"/>
    </source>
</evidence>
<proteinExistence type="inferred from homology"/>
<evidence type="ECO:0000256" key="1">
    <source>
        <dbReference type="ARBA" id="ARBA00004117"/>
    </source>
</evidence>
<sequence length="99" mass="10054">MDALSTVPLAIAALAATIGAILLAAAIARRSGLAAAARPGRRLAVIETVALDPRRRLVLARIDQAEALLLVGGESDQVVGWVTPPRAQPPGAATTGDRA</sequence>
<dbReference type="GO" id="GO:0044781">
    <property type="term" value="P:bacterial-type flagellum organization"/>
    <property type="evidence" value="ECO:0007669"/>
    <property type="project" value="InterPro"/>
</dbReference>
<dbReference type="InterPro" id="IPR022781">
    <property type="entry name" value="Flagellar_biosynth_FliO"/>
</dbReference>
<dbReference type="AlphaFoldDB" id="A0A975U458"/>
<dbReference type="Pfam" id="PF04347">
    <property type="entry name" value="FliO"/>
    <property type="match status" value="1"/>
</dbReference>
<keyword evidence="10" id="KW-0282">Flagellum</keyword>
<accession>A0A975U458</accession>
<dbReference type="Proteomes" id="UP000694001">
    <property type="component" value="Chromosome"/>
</dbReference>
<evidence type="ECO:0000256" key="7">
    <source>
        <dbReference type="ARBA" id="ARBA00023143"/>
    </source>
</evidence>
<feature type="transmembrane region" description="Helical" evidence="9">
    <location>
        <begin position="6"/>
        <end position="28"/>
    </location>
</feature>
<gene>
    <name evidence="10" type="ORF">KO353_04005</name>
</gene>
<name>A0A975U458_9PROT</name>
<reference evidence="10" key="1">
    <citation type="submission" date="2021-06" db="EMBL/GenBank/DDBJ databases">
        <title>Elioraea tepida, sp. nov., a moderately thermophilic aerobic anoxygenic phototrophic bacterium isolated from an alkaline siliceous hot spring mat community in Yellowstone National Park, WY, USA.</title>
        <authorList>
            <person name="Saini M.K."/>
            <person name="Yoshida S."/>
            <person name="Sebastian A."/>
            <person name="Hirose S."/>
            <person name="Hara E."/>
            <person name="Tamaki H."/>
            <person name="Soulier N.T."/>
            <person name="Albert I."/>
            <person name="Hanada S."/>
            <person name="Bryant D.A."/>
            <person name="Tank M."/>
        </authorList>
    </citation>
    <scope>NUCLEOTIDE SEQUENCE</scope>
    <source>
        <strain evidence="10">MS-P2</strain>
    </source>
</reference>
<evidence type="ECO:0000256" key="5">
    <source>
        <dbReference type="ARBA" id="ARBA00022989"/>
    </source>
</evidence>
<dbReference type="PANTHER" id="PTHR38766">
    <property type="entry name" value="FLAGELLAR PROTEIN FLIO"/>
    <property type="match status" value="1"/>
</dbReference>
<keyword evidence="4 9" id="KW-0812">Transmembrane</keyword>
<keyword evidence="3" id="KW-1003">Cell membrane</keyword>
<dbReference type="RefSeq" id="WP_218286464.1">
    <property type="nucleotide sequence ID" value="NZ_CP076448.1"/>
</dbReference>
<evidence type="ECO:0000256" key="4">
    <source>
        <dbReference type="ARBA" id="ARBA00022692"/>
    </source>
</evidence>
<keyword evidence="10" id="KW-0969">Cilium</keyword>
<evidence type="ECO:0000256" key="8">
    <source>
        <dbReference type="ARBA" id="ARBA00037937"/>
    </source>
</evidence>
<comment type="similarity">
    <text evidence="8">Belongs to the FliO/MopB family.</text>
</comment>
<evidence type="ECO:0000313" key="11">
    <source>
        <dbReference type="Proteomes" id="UP000694001"/>
    </source>
</evidence>
<keyword evidence="10" id="KW-0966">Cell projection</keyword>
<dbReference type="EMBL" id="CP076448">
    <property type="protein sequence ID" value="QXM25408.1"/>
    <property type="molecule type" value="Genomic_DNA"/>
</dbReference>
<keyword evidence="6 9" id="KW-0472">Membrane</keyword>
<dbReference type="GO" id="GO:0005886">
    <property type="term" value="C:plasma membrane"/>
    <property type="evidence" value="ECO:0007669"/>
    <property type="project" value="UniProtKB-SubCell"/>
</dbReference>
<keyword evidence="5 9" id="KW-1133">Transmembrane helix</keyword>
<organism evidence="10 11">
    <name type="scientific">Elioraea tepida</name>
    <dbReference type="NCBI Taxonomy" id="2843330"/>
    <lineage>
        <taxon>Bacteria</taxon>
        <taxon>Pseudomonadati</taxon>
        <taxon>Pseudomonadota</taxon>
        <taxon>Alphaproteobacteria</taxon>
        <taxon>Acetobacterales</taxon>
        <taxon>Elioraeaceae</taxon>
        <taxon>Elioraea</taxon>
    </lineage>
</organism>
<keyword evidence="11" id="KW-1185">Reference proteome</keyword>
<evidence type="ECO:0000313" key="10">
    <source>
        <dbReference type="EMBL" id="QXM25408.1"/>
    </source>
</evidence>
<comment type="subcellular location">
    <subcellularLocation>
        <location evidence="1">Bacterial flagellum basal body</location>
    </subcellularLocation>
    <subcellularLocation>
        <location evidence="2">Cell membrane</location>
    </subcellularLocation>
</comment>
<keyword evidence="7" id="KW-0975">Bacterial flagellum</keyword>
<protein>
    <submittedName>
        <fullName evidence="10">Flagellar biosynthetic protein FliO</fullName>
    </submittedName>
</protein>
<dbReference type="PANTHER" id="PTHR38766:SF1">
    <property type="entry name" value="FLAGELLAR PROTEIN FLIO"/>
    <property type="match status" value="1"/>
</dbReference>